<feature type="coiled-coil region" evidence="6">
    <location>
        <begin position="101"/>
        <end position="128"/>
    </location>
</feature>
<feature type="transmembrane region" description="Helical" evidence="5">
    <location>
        <begin position="363"/>
        <end position="383"/>
    </location>
</feature>
<evidence type="ECO:0000256" key="5">
    <source>
        <dbReference type="RuleBase" id="RU363041"/>
    </source>
</evidence>
<evidence type="ECO:0000313" key="8">
    <source>
        <dbReference type="Proteomes" id="UP000231823"/>
    </source>
</evidence>
<feature type="transmembrane region" description="Helical" evidence="5">
    <location>
        <begin position="322"/>
        <end position="342"/>
    </location>
</feature>
<feature type="transmembrane region" description="Helical" evidence="5">
    <location>
        <begin position="229"/>
        <end position="256"/>
    </location>
</feature>
<dbReference type="GO" id="GO:0005886">
    <property type="term" value="C:plasma membrane"/>
    <property type="evidence" value="ECO:0007669"/>
    <property type="project" value="UniProtKB-SubCell"/>
</dbReference>
<proteinExistence type="inferred from homology"/>
<comment type="similarity">
    <text evidence="5">Belongs to the 4-toluene sulfonate uptake permease (TSUP) (TC 2.A.102) family.</text>
</comment>
<feature type="transmembrane region" description="Helical" evidence="5">
    <location>
        <begin position="469"/>
        <end position="490"/>
    </location>
</feature>
<accession>A0A2K8SDT0</accession>
<protein>
    <recommendedName>
        <fullName evidence="5">Probable membrane transporter protein</fullName>
    </recommendedName>
</protein>
<keyword evidence="5" id="KW-1003">Cell membrane</keyword>
<feature type="transmembrane region" description="Helical" evidence="5">
    <location>
        <begin position="389"/>
        <end position="413"/>
    </location>
</feature>
<gene>
    <name evidence="7" type="ORF">SFLOR_v1c04530</name>
</gene>
<dbReference type="PANTHER" id="PTHR43483">
    <property type="entry name" value="MEMBRANE TRANSPORTER PROTEIN HI_0806-RELATED"/>
    <property type="match status" value="1"/>
</dbReference>
<evidence type="ECO:0000256" key="3">
    <source>
        <dbReference type="ARBA" id="ARBA00022989"/>
    </source>
</evidence>
<reference evidence="7 8" key="1">
    <citation type="submission" date="2017-12" db="EMBL/GenBank/DDBJ databases">
        <title>Complete genome sequence of Spiroplasma floricola 23-6 (ATCC 29989).</title>
        <authorList>
            <person name="Tsai Y.-M."/>
            <person name="Wu P.-S."/>
            <person name="Lo W.-S."/>
            <person name="Kuo C.-H."/>
        </authorList>
    </citation>
    <scope>NUCLEOTIDE SEQUENCE [LARGE SCALE GENOMIC DNA]</scope>
    <source>
        <strain evidence="7 8">23-6</strain>
    </source>
</reference>
<feature type="transmembrane region" description="Helical" evidence="5">
    <location>
        <begin position="295"/>
        <end position="316"/>
    </location>
</feature>
<dbReference type="KEGG" id="sfz:SFLOR_v1c04530"/>
<feature type="transmembrane region" description="Helical" evidence="5">
    <location>
        <begin position="434"/>
        <end position="457"/>
    </location>
</feature>
<dbReference type="InterPro" id="IPR002781">
    <property type="entry name" value="TM_pro_TauE-like"/>
</dbReference>
<keyword evidence="8" id="KW-1185">Reference proteome</keyword>
<evidence type="ECO:0000313" key="7">
    <source>
        <dbReference type="EMBL" id="AUB31505.1"/>
    </source>
</evidence>
<keyword evidence="6" id="KW-0175">Coiled coil</keyword>
<feature type="transmembrane region" description="Helical" evidence="5">
    <location>
        <begin position="193"/>
        <end position="217"/>
    </location>
</feature>
<feature type="transmembrane region" description="Helical" evidence="5">
    <location>
        <begin position="268"/>
        <end position="288"/>
    </location>
</feature>
<keyword evidence="2 5" id="KW-0812">Transmembrane</keyword>
<organism evidence="7 8">
    <name type="scientific">Spiroplasma floricola 23-6</name>
    <dbReference type="NCBI Taxonomy" id="1336749"/>
    <lineage>
        <taxon>Bacteria</taxon>
        <taxon>Bacillati</taxon>
        <taxon>Mycoplasmatota</taxon>
        <taxon>Mollicutes</taxon>
        <taxon>Entomoplasmatales</taxon>
        <taxon>Spiroplasmataceae</taxon>
        <taxon>Spiroplasma</taxon>
    </lineage>
</organism>
<sequence>MRQEEALGFVQENELYLNKNTDTLYKYSEIKNNINYFYKCELKYLRERYIKKVISKEEYLSIKAKLKEVVKNYNDKINIILDYTYSLSLDAFNKGNELKDKIDYVQLKKQYEDEIDEIKKEIILDSERKQKIKLVKNNYATYKKNISSKVIKLIGIIMVPLFLLSALLLNYLYYFEKANNGKEFDFKDSNHLVAFITVIIGCLLILGFLAFMSIFTIKRLFLDKQENLFVVSTIGGVGSFTDTIGVGSFAVTVALLNATDSVKDIKKLPGTLNMGLAIPNLFAGTLFVSAIEVELATLISLIIAAMFGAFVGAKLVNKVNKAFVAIFVSICLAIAGLLMMLAQLKVIGNVEGSKDLPNGLEGWKIYVGAISFFVIGGLQSFGVGLYAPALAIISLLGMNIAAAFPIMTCAAGFSIPTTAWTFHKNNDYCPKVSYGLMLGGVIGTIVAFCTVFVGIQGGAGLEMSTFTWYLKWFAIAVMYYASTMLMLKFIKLIKEKDKEKVVEKTYENFFEQQDSMKKIEYELKEISMIKDINLDNLKKTLESKKIKLHKWN</sequence>
<feature type="transmembrane region" description="Helical" evidence="5">
    <location>
        <begin position="153"/>
        <end position="173"/>
    </location>
</feature>
<dbReference type="Proteomes" id="UP000231823">
    <property type="component" value="Chromosome"/>
</dbReference>
<dbReference type="OrthoDB" id="357960at2"/>
<dbReference type="AlphaFoldDB" id="A0A2K8SDT0"/>
<evidence type="ECO:0000256" key="4">
    <source>
        <dbReference type="ARBA" id="ARBA00023136"/>
    </source>
</evidence>
<keyword evidence="4 5" id="KW-0472">Membrane</keyword>
<dbReference type="PANTHER" id="PTHR43483:SF3">
    <property type="entry name" value="MEMBRANE TRANSPORTER PROTEIN HI_0806-RELATED"/>
    <property type="match status" value="1"/>
</dbReference>
<dbReference type="Pfam" id="PF01925">
    <property type="entry name" value="TauE"/>
    <property type="match status" value="1"/>
</dbReference>
<evidence type="ECO:0000256" key="1">
    <source>
        <dbReference type="ARBA" id="ARBA00004141"/>
    </source>
</evidence>
<name>A0A2K8SDT0_9MOLU</name>
<dbReference type="RefSeq" id="WP_157806931.1">
    <property type="nucleotide sequence ID" value="NZ_CP025057.1"/>
</dbReference>
<dbReference type="EMBL" id="CP025057">
    <property type="protein sequence ID" value="AUB31505.1"/>
    <property type="molecule type" value="Genomic_DNA"/>
</dbReference>
<evidence type="ECO:0000256" key="6">
    <source>
        <dbReference type="SAM" id="Coils"/>
    </source>
</evidence>
<evidence type="ECO:0000256" key="2">
    <source>
        <dbReference type="ARBA" id="ARBA00022692"/>
    </source>
</evidence>
<comment type="caution">
    <text evidence="5">Lacks conserved residue(s) required for the propagation of feature annotation.</text>
</comment>
<comment type="subcellular location">
    <subcellularLocation>
        <location evidence="5">Cell membrane</location>
        <topology evidence="5">Multi-pass membrane protein</topology>
    </subcellularLocation>
    <subcellularLocation>
        <location evidence="1">Membrane</location>
        <topology evidence="1">Multi-pass membrane protein</topology>
    </subcellularLocation>
</comment>
<keyword evidence="3 5" id="KW-1133">Transmembrane helix</keyword>